<dbReference type="EMBL" id="JAGSPK010000001">
    <property type="protein sequence ID" value="MBR7791123.1"/>
    <property type="molecule type" value="Genomic_DNA"/>
</dbReference>
<feature type="chain" id="PRO_5047369084" evidence="12">
    <location>
        <begin position="25"/>
        <end position="914"/>
    </location>
</feature>
<dbReference type="PANTHER" id="PTHR47234">
    <property type="match status" value="1"/>
</dbReference>
<dbReference type="InterPro" id="IPR037066">
    <property type="entry name" value="Plug_dom_sf"/>
</dbReference>
<comment type="subcellular location">
    <subcellularLocation>
        <location evidence="1 10">Cell outer membrane</location>
        <topology evidence="1 10">Multi-pass membrane protein</topology>
    </subcellularLocation>
</comment>
<evidence type="ECO:0000256" key="9">
    <source>
        <dbReference type="ARBA" id="ARBA00023237"/>
    </source>
</evidence>
<evidence type="ECO:0000256" key="2">
    <source>
        <dbReference type="ARBA" id="ARBA00009810"/>
    </source>
</evidence>
<dbReference type="Gene3D" id="2.170.130.10">
    <property type="entry name" value="TonB-dependent receptor, plug domain"/>
    <property type="match status" value="1"/>
</dbReference>
<dbReference type="PANTHER" id="PTHR47234:SF2">
    <property type="entry name" value="TONB-DEPENDENT RECEPTOR"/>
    <property type="match status" value="1"/>
</dbReference>
<dbReference type="InterPro" id="IPR000531">
    <property type="entry name" value="Beta-barrel_TonB"/>
</dbReference>
<dbReference type="InterPro" id="IPR039426">
    <property type="entry name" value="TonB-dep_rcpt-like"/>
</dbReference>
<keyword evidence="6 11" id="KW-0798">TonB box</keyword>
<evidence type="ECO:0000256" key="12">
    <source>
        <dbReference type="SAM" id="SignalP"/>
    </source>
</evidence>
<comment type="caution">
    <text evidence="15">The sequence shown here is derived from an EMBL/GenBank/DDBJ whole genome shotgun (WGS) entry which is preliminary data.</text>
</comment>
<feature type="signal peptide" evidence="12">
    <location>
        <begin position="1"/>
        <end position="24"/>
    </location>
</feature>
<dbReference type="CDD" id="cd01347">
    <property type="entry name" value="ligand_gated_channel"/>
    <property type="match status" value="1"/>
</dbReference>
<keyword evidence="3 10" id="KW-0813">Transport</keyword>
<evidence type="ECO:0000256" key="10">
    <source>
        <dbReference type="PROSITE-ProRule" id="PRU01360"/>
    </source>
</evidence>
<keyword evidence="4 10" id="KW-1134">Transmembrane beta strand</keyword>
<name>A0ABS5GXE5_9BURK</name>
<proteinExistence type="inferred from homology"/>
<dbReference type="SUPFAM" id="SSF56935">
    <property type="entry name" value="Porins"/>
    <property type="match status" value="1"/>
</dbReference>
<keyword evidence="9 10" id="KW-0998">Cell outer membrane</keyword>
<evidence type="ECO:0000256" key="5">
    <source>
        <dbReference type="ARBA" id="ARBA00022692"/>
    </source>
</evidence>
<dbReference type="PROSITE" id="PS52016">
    <property type="entry name" value="TONB_DEPENDENT_REC_3"/>
    <property type="match status" value="1"/>
</dbReference>
<evidence type="ECO:0000256" key="6">
    <source>
        <dbReference type="ARBA" id="ARBA00023077"/>
    </source>
</evidence>
<evidence type="ECO:0000256" key="8">
    <source>
        <dbReference type="ARBA" id="ARBA00023170"/>
    </source>
</evidence>
<protein>
    <submittedName>
        <fullName evidence="15">TonB-dependent receptor</fullName>
    </submittedName>
</protein>
<evidence type="ECO:0000256" key="3">
    <source>
        <dbReference type="ARBA" id="ARBA00022448"/>
    </source>
</evidence>
<reference evidence="15 16" key="1">
    <citation type="submission" date="2021-04" db="EMBL/GenBank/DDBJ databases">
        <title>novel species isolated from subtropical streams in China.</title>
        <authorList>
            <person name="Lu H."/>
        </authorList>
    </citation>
    <scope>NUCLEOTIDE SEQUENCE [LARGE SCALE GENOMIC DNA]</scope>
    <source>
        <strain evidence="15 16">FT147W</strain>
    </source>
</reference>
<organism evidence="15 16">
    <name type="scientific">Undibacterium rivi</name>
    <dbReference type="NCBI Taxonomy" id="2828729"/>
    <lineage>
        <taxon>Bacteria</taxon>
        <taxon>Pseudomonadati</taxon>
        <taxon>Pseudomonadota</taxon>
        <taxon>Betaproteobacteria</taxon>
        <taxon>Burkholderiales</taxon>
        <taxon>Oxalobacteraceae</taxon>
        <taxon>Undibacterium</taxon>
    </lineage>
</organism>
<comment type="similarity">
    <text evidence="2 10 11">Belongs to the TonB-dependent receptor family.</text>
</comment>
<keyword evidence="5 10" id="KW-0812">Transmembrane</keyword>
<keyword evidence="12" id="KW-0732">Signal</keyword>
<evidence type="ECO:0000256" key="1">
    <source>
        <dbReference type="ARBA" id="ARBA00004571"/>
    </source>
</evidence>
<sequence>MKLNRLAIALSGVGLLTLAQQGFAQEAVKKEEDKKQEVQKVIVTGSSIKRVNYETASPVQVITREEMTRGGATSLTEVLRNVSSNLGGVDENRTGGFTAGASGLNLRGIGSQATLVLINGRRLAPYAQPEYQTTFVDLNSVPVGAVERIEILKDGASAIYGSEAIAGVVNIILRNSFEGAEISSSYAQSQRNDGEQTRVTGSYGFGNLAEDKYNVYATLDVRQRKPTLIKNRDGYMSTQDLRAWGYADGRTLYTYPGNIYWTDKATNLFVVRPLGGNCRPDRLVPASNLFGAGTQGQACVHDDFQDSTYNSSAKSDRIGITSKGTWQINADTTAFAEVMINQTKANLQGVPHWFAGQNGQITGALPITHPQYPKDLIDPVTGKTLAGGNGTVRVRASLTDLPGQGLDNTVTFGRYLAGLKGTFKDWDWESAMMYNSSKVDSRATSGLLVTPLVDAYKKGQLIFGQIGSNSALVNSLMAPSYDQFKSEMMLWDAKVSGELFQLPAGAVTAAFGAELRRETLDINPDPLSVEGELYHRAQSQPGYKRSRDIKSAYAELAIPVFKTVEASMAVRHDRYSDYGSSTTPKVGLKWNVTPQFLVRGTYASGFRAPTLVENSSSNQNAFLSYQDPARCNDKFKGGCQWNSAYISGSNPDLKPETAKSYTLGVVWEPSNWFNMSLDYWRIKRNDEISTFDVKTVLSNPARYAGNPAVAITRAALTDADRTAGATAGEITLLKMLLTNVATTQVSGIDLDIKTNFNLGEYGKIKPQMTMTYNQSYKSAPSPEADLIEYAGSRGQPRVIANIGLGWEKAAWKASLDTDYIGHFSAIGDFTQPCEFKTQGYEALCRDIPSFTTVNLGGSYSGLYKNLKLSFAVRNVFDRMPPFAPSPSSAQNLAVHPLHDRMGRYFQLTVDYKFK</sequence>
<evidence type="ECO:0000313" key="15">
    <source>
        <dbReference type="EMBL" id="MBR7791123.1"/>
    </source>
</evidence>
<keyword evidence="7 10" id="KW-0472">Membrane</keyword>
<dbReference type="Pfam" id="PF07715">
    <property type="entry name" value="Plug"/>
    <property type="match status" value="1"/>
</dbReference>
<dbReference type="InterPro" id="IPR036942">
    <property type="entry name" value="Beta-barrel_TonB_sf"/>
</dbReference>
<accession>A0ABS5GXE5</accession>
<evidence type="ECO:0000259" key="13">
    <source>
        <dbReference type="Pfam" id="PF00593"/>
    </source>
</evidence>
<evidence type="ECO:0000259" key="14">
    <source>
        <dbReference type="Pfam" id="PF07715"/>
    </source>
</evidence>
<evidence type="ECO:0000256" key="7">
    <source>
        <dbReference type="ARBA" id="ARBA00023136"/>
    </source>
</evidence>
<evidence type="ECO:0000256" key="11">
    <source>
        <dbReference type="RuleBase" id="RU003357"/>
    </source>
</evidence>
<keyword evidence="8 15" id="KW-0675">Receptor</keyword>
<gene>
    <name evidence="15" type="ORF">KDM87_00835</name>
</gene>
<evidence type="ECO:0000313" key="16">
    <source>
        <dbReference type="Proteomes" id="UP000682982"/>
    </source>
</evidence>
<dbReference type="RefSeq" id="WP_212677350.1">
    <property type="nucleotide sequence ID" value="NZ_JAGSPK010000001.1"/>
</dbReference>
<evidence type="ECO:0000256" key="4">
    <source>
        <dbReference type="ARBA" id="ARBA00022452"/>
    </source>
</evidence>
<dbReference type="Pfam" id="PF00593">
    <property type="entry name" value="TonB_dep_Rec_b-barrel"/>
    <property type="match status" value="1"/>
</dbReference>
<feature type="domain" description="TonB-dependent receptor-like beta-barrel" evidence="13">
    <location>
        <begin position="401"/>
        <end position="875"/>
    </location>
</feature>
<dbReference type="Proteomes" id="UP000682982">
    <property type="component" value="Unassembled WGS sequence"/>
</dbReference>
<feature type="domain" description="TonB-dependent receptor plug" evidence="14">
    <location>
        <begin position="53"/>
        <end position="168"/>
    </location>
</feature>
<keyword evidence="16" id="KW-1185">Reference proteome</keyword>
<dbReference type="Gene3D" id="2.40.170.20">
    <property type="entry name" value="TonB-dependent receptor, beta-barrel domain"/>
    <property type="match status" value="1"/>
</dbReference>
<dbReference type="InterPro" id="IPR012910">
    <property type="entry name" value="Plug_dom"/>
</dbReference>